<reference evidence="4 5" key="1">
    <citation type="submission" date="2019-06" db="EMBL/GenBank/DDBJ databases">
        <title>Sequencing the genomes of 1000 actinobacteria strains.</title>
        <authorList>
            <person name="Klenk H.-P."/>
        </authorList>
    </citation>
    <scope>NUCLEOTIDE SEQUENCE [LARGE SCALE GENOMIC DNA]</scope>
    <source>
        <strain evidence="4 5">DSM 25218</strain>
    </source>
</reference>
<dbReference type="PANTHER" id="PTHR33744:SF1">
    <property type="entry name" value="DNA-BINDING TRANSCRIPTIONAL ACTIVATOR ADER"/>
    <property type="match status" value="1"/>
</dbReference>
<feature type="region of interest" description="Disordered" evidence="1">
    <location>
        <begin position="1"/>
        <end position="31"/>
    </location>
</feature>
<gene>
    <name evidence="4" type="ORF">FB381_1498</name>
</gene>
<evidence type="ECO:0000259" key="3">
    <source>
        <dbReference type="Pfam" id="PF25906"/>
    </source>
</evidence>
<feature type="domain" description="PucR-like N-terminal" evidence="3">
    <location>
        <begin position="37"/>
        <end position="175"/>
    </location>
</feature>
<sequence>MTPMARKKTDTFTGTIPRRPRPTPRITLSPPTDPIAREIVVACRPRARKLSRRIAHRICHEVDAFRDPRVHDVIEQALDEAVTLFIDAMSGAPVRGHSVADVYRHLGSLEGRAGHNLDAMRAGHHIATQESWREMTAIAHELHLPMTMVGYLAESLMDYQCQLLDHAMHGFTEPTAPVDPRLALLAALLGAAPVEGLEVLAGRAGWALADRVVVAVMPGGSLSSELSSPSSHLLVGSSQGALIVVGPARELHACAQEVAAATDHAIAVTWEVRLEETQDAVRWGLRALALLSEQVIHASEDGIVWCTAYQAELWLHADPTLRRFTDEQLLAPLLDETPKRRLALAETMLVWLRTRPSAPIVAEQLTVHEQTVRHRLKRIKEMFGHRLSDPAEAVGLLAALESTTPRWRRDLAS</sequence>
<dbReference type="Gene3D" id="1.10.10.2840">
    <property type="entry name" value="PucR C-terminal helix-turn-helix domain"/>
    <property type="match status" value="1"/>
</dbReference>
<dbReference type="Pfam" id="PF13556">
    <property type="entry name" value="HTH_30"/>
    <property type="match status" value="1"/>
</dbReference>
<protein>
    <submittedName>
        <fullName evidence="4">PucR-like helix-turn-helix protein</fullName>
    </submittedName>
</protein>
<dbReference type="PANTHER" id="PTHR33744">
    <property type="entry name" value="CARBOHYDRATE DIACID REGULATOR"/>
    <property type="match status" value="1"/>
</dbReference>
<accession>A0A543A503</accession>
<evidence type="ECO:0000313" key="4">
    <source>
        <dbReference type="EMBL" id="TQL67617.1"/>
    </source>
</evidence>
<feature type="domain" description="PucR C-terminal helix-turn-helix" evidence="2">
    <location>
        <begin position="344"/>
        <end position="401"/>
    </location>
</feature>
<comment type="caution">
    <text evidence="4">The sequence shown here is derived from an EMBL/GenBank/DDBJ whole genome shotgun (WGS) entry which is preliminary data.</text>
</comment>
<dbReference type="InterPro" id="IPR042070">
    <property type="entry name" value="PucR_C-HTH_sf"/>
</dbReference>
<dbReference type="Pfam" id="PF25906">
    <property type="entry name" value="PucR-like_N"/>
    <property type="match status" value="1"/>
</dbReference>
<dbReference type="InterPro" id="IPR051448">
    <property type="entry name" value="CdaR-like_regulators"/>
</dbReference>
<name>A0A543A503_9ACTN</name>
<dbReference type="Proteomes" id="UP000320209">
    <property type="component" value="Unassembled WGS sequence"/>
</dbReference>
<evidence type="ECO:0000313" key="5">
    <source>
        <dbReference type="Proteomes" id="UP000320209"/>
    </source>
</evidence>
<dbReference type="InterPro" id="IPR058663">
    <property type="entry name" value="PucR-like_N"/>
</dbReference>
<organism evidence="4 5">
    <name type="scientific">Nocardioides albertanoniae</name>
    <dbReference type="NCBI Taxonomy" id="1175486"/>
    <lineage>
        <taxon>Bacteria</taxon>
        <taxon>Bacillati</taxon>
        <taxon>Actinomycetota</taxon>
        <taxon>Actinomycetes</taxon>
        <taxon>Propionibacteriales</taxon>
        <taxon>Nocardioidaceae</taxon>
        <taxon>Nocardioides</taxon>
    </lineage>
</organism>
<dbReference type="InterPro" id="IPR025736">
    <property type="entry name" value="PucR_C-HTH_dom"/>
</dbReference>
<proteinExistence type="predicted"/>
<evidence type="ECO:0000256" key="1">
    <source>
        <dbReference type="SAM" id="MobiDB-lite"/>
    </source>
</evidence>
<dbReference type="AlphaFoldDB" id="A0A543A503"/>
<dbReference type="EMBL" id="VFOV01000001">
    <property type="protein sequence ID" value="TQL67617.1"/>
    <property type="molecule type" value="Genomic_DNA"/>
</dbReference>
<keyword evidence="5" id="KW-1185">Reference proteome</keyword>
<evidence type="ECO:0000259" key="2">
    <source>
        <dbReference type="Pfam" id="PF13556"/>
    </source>
</evidence>